<feature type="DNA-binding region" description="Homeobox" evidence="17">
    <location>
        <begin position="514"/>
        <end position="563"/>
    </location>
</feature>
<keyword evidence="12" id="KW-0805">Transcription regulation</keyword>
<evidence type="ECO:0000313" key="22">
    <source>
        <dbReference type="Proteomes" id="UP000261520"/>
    </source>
</evidence>
<dbReference type="InterPro" id="IPR001356">
    <property type="entry name" value="HD"/>
</dbReference>
<dbReference type="InterPro" id="IPR041057">
    <property type="entry name" value="ZHX_Znf_C2H2"/>
</dbReference>
<dbReference type="Gene3D" id="3.30.160.60">
    <property type="entry name" value="Classic Zinc Finger"/>
    <property type="match status" value="1"/>
</dbReference>
<keyword evidence="15" id="KW-0804">Transcription</keyword>
<keyword evidence="22" id="KW-1185">Reference proteome</keyword>
<feature type="region of interest" description="Disordered" evidence="19">
    <location>
        <begin position="567"/>
        <end position="601"/>
    </location>
</feature>
<evidence type="ECO:0000256" key="15">
    <source>
        <dbReference type="ARBA" id="ARBA00023163"/>
    </source>
</evidence>
<dbReference type="SUPFAM" id="SSF46689">
    <property type="entry name" value="Homeodomain-like"/>
    <property type="match status" value="4"/>
</dbReference>
<dbReference type="InterPro" id="IPR013087">
    <property type="entry name" value="Znf_C2H2_type"/>
</dbReference>
<keyword evidence="4" id="KW-1017">Isopeptide bond</keyword>
<feature type="region of interest" description="Disordered" evidence="19">
    <location>
        <begin position="1"/>
        <end position="58"/>
    </location>
</feature>
<dbReference type="SUPFAM" id="SSF57667">
    <property type="entry name" value="beta-beta-alpha zinc fingers"/>
    <property type="match status" value="2"/>
</dbReference>
<keyword evidence="8" id="KW-0863">Zinc-finger</keyword>
<feature type="domain" description="Homeobox" evidence="20">
    <location>
        <begin position="262"/>
        <end position="305"/>
    </location>
</feature>
<evidence type="ECO:0000256" key="19">
    <source>
        <dbReference type="SAM" id="MobiDB-lite"/>
    </source>
</evidence>
<feature type="region of interest" description="Disordered" evidence="19">
    <location>
        <begin position="708"/>
        <end position="731"/>
    </location>
</feature>
<evidence type="ECO:0000256" key="3">
    <source>
        <dbReference type="ARBA" id="ARBA00022491"/>
    </source>
</evidence>
<dbReference type="Pfam" id="PF18387">
    <property type="entry name" value="zf_C2H2_ZHX"/>
    <property type="match status" value="1"/>
</dbReference>
<keyword evidence="14 17" id="KW-0371">Homeobox</keyword>
<keyword evidence="11" id="KW-0832">Ubl conjugation</keyword>
<comment type="similarity">
    <text evidence="2">Belongs to the ZHX family.</text>
</comment>
<dbReference type="FunFam" id="1.10.10.60:FF:000062">
    <property type="entry name" value="zinc fingers and homeoboxes protein 3"/>
    <property type="match status" value="1"/>
</dbReference>
<dbReference type="Proteomes" id="UP000261520">
    <property type="component" value="Unplaced"/>
</dbReference>
<name>A0A3B4AUU8_9GOBI</name>
<dbReference type="FunFam" id="1.10.10.60:FF:000311">
    <property type="entry name" value="Zinc fingers and homeoboxes 2a"/>
    <property type="match status" value="1"/>
</dbReference>
<evidence type="ECO:0000256" key="16">
    <source>
        <dbReference type="ARBA" id="ARBA00023242"/>
    </source>
</evidence>
<evidence type="ECO:0000256" key="12">
    <source>
        <dbReference type="ARBA" id="ARBA00023015"/>
    </source>
</evidence>
<evidence type="ECO:0000259" key="20">
    <source>
        <dbReference type="PROSITE" id="PS50071"/>
    </source>
</evidence>
<dbReference type="Gene3D" id="1.10.10.60">
    <property type="entry name" value="Homeodomain-like"/>
    <property type="match status" value="4"/>
</dbReference>
<feature type="DNA-binding region" description="Homeobox" evidence="17">
    <location>
        <begin position="264"/>
        <end position="306"/>
    </location>
</feature>
<dbReference type="GO" id="GO:0030154">
    <property type="term" value="P:cell differentiation"/>
    <property type="evidence" value="ECO:0007669"/>
    <property type="project" value="UniProtKB-KW"/>
</dbReference>
<comment type="subcellular location">
    <subcellularLocation>
        <location evidence="1 17 18">Nucleus</location>
    </subcellularLocation>
</comment>
<evidence type="ECO:0000256" key="5">
    <source>
        <dbReference type="ARBA" id="ARBA00022553"/>
    </source>
</evidence>
<keyword evidence="16 17" id="KW-0539">Nucleus</keyword>
<evidence type="ECO:0000256" key="6">
    <source>
        <dbReference type="ARBA" id="ARBA00022723"/>
    </source>
</evidence>
<evidence type="ECO:0000256" key="18">
    <source>
        <dbReference type="RuleBase" id="RU000682"/>
    </source>
</evidence>
<dbReference type="SMART" id="SM00389">
    <property type="entry name" value="HOX"/>
    <property type="match status" value="4"/>
</dbReference>
<evidence type="ECO:0000256" key="17">
    <source>
        <dbReference type="PROSITE-ProRule" id="PRU00108"/>
    </source>
</evidence>
<feature type="compositionally biased region" description="Acidic residues" evidence="19">
    <location>
        <begin position="21"/>
        <end position="31"/>
    </location>
</feature>
<dbReference type="GO" id="GO:0005634">
    <property type="term" value="C:nucleus"/>
    <property type="evidence" value="ECO:0007669"/>
    <property type="project" value="UniProtKB-SubCell"/>
</dbReference>
<evidence type="ECO:0000256" key="4">
    <source>
        <dbReference type="ARBA" id="ARBA00022499"/>
    </source>
</evidence>
<dbReference type="CDD" id="cd00086">
    <property type="entry name" value="homeodomain"/>
    <property type="match status" value="3"/>
</dbReference>
<organism evidence="21 22">
    <name type="scientific">Periophthalmus magnuspinnatus</name>
    <dbReference type="NCBI Taxonomy" id="409849"/>
    <lineage>
        <taxon>Eukaryota</taxon>
        <taxon>Metazoa</taxon>
        <taxon>Chordata</taxon>
        <taxon>Craniata</taxon>
        <taxon>Vertebrata</taxon>
        <taxon>Euteleostomi</taxon>
        <taxon>Actinopterygii</taxon>
        <taxon>Neopterygii</taxon>
        <taxon>Teleostei</taxon>
        <taxon>Neoteleostei</taxon>
        <taxon>Acanthomorphata</taxon>
        <taxon>Gobiaria</taxon>
        <taxon>Gobiiformes</taxon>
        <taxon>Gobioidei</taxon>
        <taxon>Gobiidae</taxon>
        <taxon>Oxudercinae</taxon>
        <taxon>Periophthalmus</taxon>
    </lineage>
</organism>
<reference evidence="21" key="1">
    <citation type="submission" date="2025-08" db="UniProtKB">
        <authorList>
            <consortium name="Ensembl"/>
        </authorList>
    </citation>
    <scope>IDENTIFICATION</scope>
</reference>
<feature type="DNA-binding region" description="Homeobox" evidence="17">
    <location>
        <begin position="435"/>
        <end position="484"/>
    </location>
</feature>
<evidence type="ECO:0000256" key="11">
    <source>
        <dbReference type="ARBA" id="ARBA00022843"/>
    </source>
</evidence>
<evidence type="ECO:0000256" key="1">
    <source>
        <dbReference type="ARBA" id="ARBA00004123"/>
    </source>
</evidence>
<dbReference type="SMART" id="SM00355">
    <property type="entry name" value="ZnF_C2H2"/>
    <property type="match status" value="2"/>
</dbReference>
<feature type="domain" description="Homeobox" evidence="20">
    <location>
        <begin position="602"/>
        <end position="653"/>
    </location>
</feature>
<keyword evidence="7" id="KW-0677">Repeat</keyword>
<dbReference type="GO" id="GO:0008270">
    <property type="term" value="F:zinc ion binding"/>
    <property type="evidence" value="ECO:0007669"/>
    <property type="project" value="UniProtKB-KW"/>
</dbReference>
<dbReference type="PANTHER" id="PTHR15467:SF5">
    <property type="entry name" value="ZINC FINGERS AND HOMEOBOXES PROTEIN 2"/>
    <property type="match status" value="1"/>
</dbReference>
<dbReference type="Ensembl" id="ENSPMGT00000022291.1">
    <property type="protein sequence ID" value="ENSPMGP00000020908.1"/>
    <property type="gene ID" value="ENSPMGG00000016947.1"/>
</dbReference>
<keyword evidence="13 17" id="KW-0238">DNA-binding</keyword>
<protein>
    <recommendedName>
        <fullName evidence="20">Homeobox domain-containing protein</fullName>
    </recommendedName>
</protein>
<feature type="DNA-binding region" description="Homeobox" evidence="17">
    <location>
        <begin position="604"/>
        <end position="654"/>
    </location>
</feature>
<evidence type="ECO:0000256" key="2">
    <source>
        <dbReference type="ARBA" id="ARBA00007440"/>
    </source>
</evidence>
<reference evidence="21" key="2">
    <citation type="submission" date="2025-09" db="UniProtKB">
        <authorList>
            <consortium name="Ensembl"/>
        </authorList>
    </citation>
    <scope>IDENTIFICATION</scope>
</reference>
<accession>A0A3B4AUU8</accession>
<feature type="compositionally biased region" description="Polar residues" evidence="19">
    <location>
        <begin position="35"/>
        <end position="46"/>
    </location>
</feature>
<evidence type="ECO:0000256" key="13">
    <source>
        <dbReference type="ARBA" id="ARBA00023125"/>
    </source>
</evidence>
<evidence type="ECO:0000313" key="21">
    <source>
        <dbReference type="Ensembl" id="ENSPMGP00000020908.1"/>
    </source>
</evidence>
<evidence type="ECO:0000256" key="14">
    <source>
        <dbReference type="ARBA" id="ARBA00023155"/>
    </source>
</evidence>
<evidence type="ECO:0000256" key="10">
    <source>
        <dbReference type="ARBA" id="ARBA00022833"/>
    </source>
</evidence>
<dbReference type="InterPro" id="IPR009057">
    <property type="entry name" value="Homeodomain-like_sf"/>
</dbReference>
<dbReference type="InterPro" id="IPR036236">
    <property type="entry name" value="Znf_C2H2_sf"/>
</dbReference>
<sequence length="731" mass="81378">MASRRKASTPCMIRPDHTIVEPDDDEMEDPCDLQVRSSDSQSSTDHTAAESDLTKSQQKQQGGYECKYCPFSTQNLNTFKEHVDANHPNVILNPLYLCAVCNFNTKKFDTLTEHNERCHPGESNFKFKRIKMNNQTILEQTIEGCSNNAVIYNSSSSISGKVEDMNKSTAVKISKPKIMTSDSRWTDGTLGKLAPELVKKPITAVNVNGTVIIPESTLLKADSLAHIMPSLQRPLNYTQVPKIAVPLNTTKYNPSLDDNLTLISSFNKFPYPTQAELSWLTAASKHPEEQIKVWFTTQRLKQGISWSPEEVEEARKKMFNGTISQTFAVVAPQLNSQISSNSSTPTSPLPCQLVGQTSLVLTPVANGSAVTCAPLALTVANQVAQSLKRPLPSPVISTESKRPSIIQTISAPVLSPKLSSPKVLSFTVDPNKTAEQLSVLRTSYTQCPFPEEDEIYRLIENTGLSRGEIKKWFSEQRLLNLKAEVNTPSKDGPVKKTVPSQFPLLERVKGKSSEQLKALEESFQKISCPTEAELDQLAQDTCLSKTEVDCWFSERRALEKALLSMKSAEDRPGAMQNGASHREQEGKHHLSSPHPPLLPAPITSRSLTLLREMFCRTQWPSPEEYSQLEVQTSLGRTDIVRWFKDHRSAIKSGETLEWMQEQLKAKNKSEKPQSLSLCTAEEISGENMTEQSKQLDQETVQWLPEKLDHGVTVLKPSRPDKTSDNAADSGR</sequence>
<keyword evidence="3" id="KW-0678">Repressor</keyword>
<evidence type="ECO:0000256" key="9">
    <source>
        <dbReference type="ARBA" id="ARBA00022782"/>
    </source>
</evidence>
<feature type="domain" description="Homeobox" evidence="20">
    <location>
        <begin position="433"/>
        <end position="483"/>
    </location>
</feature>
<dbReference type="AlphaFoldDB" id="A0A3B4AUU8"/>
<proteinExistence type="inferred from homology"/>
<keyword evidence="10" id="KW-0862">Zinc</keyword>
<keyword evidence="5" id="KW-0597">Phosphoprotein</keyword>
<evidence type="ECO:0000256" key="7">
    <source>
        <dbReference type="ARBA" id="ARBA00022737"/>
    </source>
</evidence>
<feature type="domain" description="Homeobox" evidence="20">
    <location>
        <begin position="512"/>
        <end position="562"/>
    </location>
</feature>
<dbReference type="GO" id="GO:0000981">
    <property type="term" value="F:DNA-binding transcription factor activity, RNA polymerase II-specific"/>
    <property type="evidence" value="ECO:0007669"/>
    <property type="project" value="TreeGrafter"/>
</dbReference>
<dbReference type="PANTHER" id="PTHR15467">
    <property type="entry name" value="ZINC-FINGERS AND HOMEOBOXES RELATED"/>
    <property type="match status" value="1"/>
</dbReference>
<dbReference type="Pfam" id="PF00046">
    <property type="entry name" value="Homeodomain"/>
    <property type="match status" value="2"/>
</dbReference>
<dbReference type="PROSITE" id="PS50071">
    <property type="entry name" value="HOMEOBOX_2"/>
    <property type="match status" value="4"/>
</dbReference>
<dbReference type="GO" id="GO:0003677">
    <property type="term" value="F:DNA binding"/>
    <property type="evidence" value="ECO:0007669"/>
    <property type="project" value="UniProtKB-UniRule"/>
</dbReference>
<evidence type="ECO:0000256" key="8">
    <source>
        <dbReference type="ARBA" id="ARBA00022771"/>
    </source>
</evidence>
<keyword evidence="9" id="KW-0221">Differentiation</keyword>
<dbReference type="FunFam" id="3.30.160.60:FF:000296">
    <property type="entry name" value="Zinc fingers and homeoboxes protein 1"/>
    <property type="match status" value="1"/>
</dbReference>
<keyword evidence="6" id="KW-0479">Metal-binding</keyword>